<accession>A0ABW6AAD0</accession>
<keyword evidence="2" id="KW-1185">Reference proteome</keyword>
<proteinExistence type="predicted"/>
<evidence type="ECO:0000313" key="1">
    <source>
        <dbReference type="EMBL" id="MFD2921276.1"/>
    </source>
</evidence>
<comment type="caution">
    <text evidence="1">The sequence shown here is derived from an EMBL/GenBank/DDBJ whole genome shotgun (WGS) entry which is preliminary data.</text>
</comment>
<dbReference type="RefSeq" id="WP_386101261.1">
    <property type="nucleotide sequence ID" value="NZ_JBHUOZ010000003.1"/>
</dbReference>
<reference evidence="2" key="1">
    <citation type="journal article" date="2019" name="Int. J. Syst. Evol. Microbiol.">
        <title>The Global Catalogue of Microorganisms (GCM) 10K type strain sequencing project: providing services to taxonomists for standard genome sequencing and annotation.</title>
        <authorList>
            <consortium name="The Broad Institute Genomics Platform"/>
            <consortium name="The Broad Institute Genome Sequencing Center for Infectious Disease"/>
            <person name="Wu L."/>
            <person name="Ma J."/>
        </authorList>
    </citation>
    <scope>NUCLEOTIDE SEQUENCE [LARGE SCALE GENOMIC DNA]</scope>
    <source>
        <strain evidence="2">KCTC 23299</strain>
    </source>
</reference>
<dbReference type="EMBL" id="JBHUOZ010000003">
    <property type="protein sequence ID" value="MFD2921276.1"/>
    <property type="molecule type" value="Genomic_DNA"/>
</dbReference>
<name>A0ABW6AAD0_9BACT</name>
<organism evidence="1 2">
    <name type="scientific">Terrimonas rubra</name>
    <dbReference type="NCBI Taxonomy" id="1035890"/>
    <lineage>
        <taxon>Bacteria</taxon>
        <taxon>Pseudomonadati</taxon>
        <taxon>Bacteroidota</taxon>
        <taxon>Chitinophagia</taxon>
        <taxon>Chitinophagales</taxon>
        <taxon>Chitinophagaceae</taxon>
        <taxon>Terrimonas</taxon>
    </lineage>
</organism>
<dbReference type="Proteomes" id="UP001597511">
    <property type="component" value="Unassembled WGS sequence"/>
</dbReference>
<sequence length="144" mass="16692">MMLIARFLIVVILFIPAKNLFSQTKPAVRFDGLYQTVSEIDSLNNDTTYNFLRFYPDGKVLSVTSRGNAHDLKKWFHLKQENPSVGLYEIVANRIYFSTTSEEGTVVYDGEIHGQYYLTFTLKSLINGYTHQEKYYFIKIIGLK</sequence>
<evidence type="ECO:0000313" key="2">
    <source>
        <dbReference type="Proteomes" id="UP001597511"/>
    </source>
</evidence>
<protein>
    <submittedName>
        <fullName evidence="1">Uncharacterized protein</fullName>
    </submittedName>
</protein>
<gene>
    <name evidence="1" type="ORF">ACFS6H_16235</name>
</gene>